<dbReference type="EMBL" id="CAEZTT010000012">
    <property type="protein sequence ID" value="CAB4569945.1"/>
    <property type="molecule type" value="Genomic_DNA"/>
</dbReference>
<reference evidence="1" key="1">
    <citation type="submission" date="2020-05" db="EMBL/GenBank/DDBJ databases">
        <authorList>
            <person name="Chiriac C."/>
            <person name="Salcher M."/>
            <person name="Ghai R."/>
            <person name="Kavagutti S V."/>
        </authorList>
    </citation>
    <scope>NUCLEOTIDE SEQUENCE</scope>
</reference>
<proteinExistence type="predicted"/>
<dbReference type="InterPro" id="IPR021458">
    <property type="entry name" value="Rv0495c"/>
</dbReference>
<organism evidence="1">
    <name type="scientific">freshwater metagenome</name>
    <dbReference type="NCBI Taxonomy" id="449393"/>
    <lineage>
        <taxon>unclassified sequences</taxon>
        <taxon>metagenomes</taxon>
        <taxon>ecological metagenomes</taxon>
    </lineage>
</organism>
<accession>A0A6J6E414</accession>
<dbReference type="Pfam" id="PF11307">
    <property type="entry name" value="DUF3109"/>
    <property type="match status" value="1"/>
</dbReference>
<protein>
    <submittedName>
        <fullName evidence="1">Unannotated protein</fullName>
    </submittedName>
</protein>
<sequence>MKETSLTAPRHWVEFQDPDEPLQIYRIDLTWLTSKWNCIYGRGCKGIEKGRPNDGCCTHGAHFSEKADHKNVKKWVAKLSDEDWQHREIGIKKGWTEKEDGADKTKVVDGACIFLNRPGFEGGDGCAFHRLALRIGEQPADLKPEVCWQLPIRRDYERRKFEDKTEQLIVLITEYDRRSWGEGGVELNWYCSSNPEAHNAAEPVYVSERYTLIKLMSQKAYDILVEHCKAHEAAIESVRDNKGRKLIPLHPATAVWERK</sequence>
<evidence type="ECO:0000313" key="1">
    <source>
        <dbReference type="EMBL" id="CAB4569945.1"/>
    </source>
</evidence>
<gene>
    <name evidence="1" type="ORF">UFOPK1726_00211</name>
</gene>
<name>A0A6J6E414_9ZZZZ</name>
<dbReference type="AlphaFoldDB" id="A0A6J6E414"/>